<name>A0A177B5E2_9BILA</name>
<dbReference type="AlphaFoldDB" id="A0A177B5E2"/>
<protein>
    <submittedName>
        <fullName evidence="1">Uncharacterized protein</fullName>
    </submittedName>
</protein>
<keyword evidence="2" id="KW-1185">Reference proteome</keyword>
<dbReference type="EMBL" id="LWCA01000364">
    <property type="protein sequence ID" value="OAF68922.1"/>
    <property type="molecule type" value="Genomic_DNA"/>
</dbReference>
<evidence type="ECO:0000313" key="1">
    <source>
        <dbReference type="EMBL" id="OAF68922.1"/>
    </source>
</evidence>
<reference evidence="1 2" key="1">
    <citation type="submission" date="2016-04" db="EMBL/GenBank/DDBJ databases">
        <title>The genome of Intoshia linei affirms orthonectids as highly simplified spiralians.</title>
        <authorList>
            <person name="Mikhailov K.V."/>
            <person name="Slusarev G.S."/>
            <person name="Nikitin M.A."/>
            <person name="Logacheva M.D."/>
            <person name="Penin A."/>
            <person name="Aleoshin V."/>
            <person name="Panchin Y.V."/>
        </authorList>
    </citation>
    <scope>NUCLEOTIDE SEQUENCE [LARGE SCALE GENOMIC DNA]</scope>
    <source>
        <strain evidence="1">Intl2013</strain>
        <tissue evidence="1">Whole animal</tissue>
    </source>
</reference>
<sequence length="683" mass="80771">MCSIINRIYSNNDNNNNNQNNEHHFSENIGSEKLLHHDETHILYRNDEHLILKDLKNDKKIKICKISQYKINCFDFFYQNEIYGNHVDILVGCTNGRIYIFTKDGYVIISFLFRHEPILRFFSVMNDLNKKHELWIIHKSAAILTLVSNILTIVQQNRKLINDHKNDFDYHFLLNTKSNFFEVLTGFCINFNCDVLDAVYFDLNVLRDGLLCNRRYYTFLLISQEKVELITFTKRSNLTVKSVLKEMAYGVIVYLFFNNDEIVDDGFVKVLNKTFKVMNENLNIMPKVSISSCRRFSVISCGNYLFQYHPPCNGQFAKIEDIYNDDCITISKHKSQNCGIINLITPSFEKFDSKYVNPENILNDGKIYLEKKFNLKHFKSRLVFYYYLKNENIFSIYQDSNLIFESNTMLKIIKKSSVFCKKSLSKYNTNFWLYDEHYNFYSINLPNYSTFSNDPELYDLSICIQICHYLQNQSKHEYIVQAFCSIKCQITAIYILKFILQHQSVENVSKLMTSYQNEIKNESEKESFLARIYLIKCSVDICLYFKNIKFENNLCENLNSLAEWSNNDKYYLKIKVLEKVAFSYNDEILRGIYSKYISLVDNFKQFFVENYASKDIVTHLLYNDLEKNCFIKYEILPIKLQVEDCSYLGDYSFHIMGSYDAVISTKRGPSHMNGYYPHTNHTN</sequence>
<proteinExistence type="predicted"/>
<organism evidence="1 2">
    <name type="scientific">Intoshia linei</name>
    <dbReference type="NCBI Taxonomy" id="1819745"/>
    <lineage>
        <taxon>Eukaryota</taxon>
        <taxon>Metazoa</taxon>
        <taxon>Spiralia</taxon>
        <taxon>Lophotrochozoa</taxon>
        <taxon>Mesozoa</taxon>
        <taxon>Orthonectida</taxon>
        <taxon>Rhopaluridae</taxon>
        <taxon>Intoshia</taxon>
    </lineage>
</organism>
<evidence type="ECO:0000313" key="2">
    <source>
        <dbReference type="Proteomes" id="UP000078046"/>
    </source>
</evidence>
<dbReference type="Proteomes" id="UP000078046">
    <property type="component" value="Unassembled WGS sequence"/>
</dbReference>
<accession>A0A177B5E2</accession>
<gene>
    <name evidence="1" type="ORF">A3Q56_03329</name>
</gene>
<comment type="caution">
    <text evidence="1">The sequence shown here is derived from an EMBL/GenBank/DDBJ whole genome shotgun (WGS) entry which is preliminary data.</text>
</comment>